<dbReference type="Proteomes" id="UP000008177">
    <property type="component" value="Unplaced contigs"/>
</dbReference>
<feature type="region of interest" description="Disordered" evidence="1">
    <location>
        <begin position="1"/>
        <end position="81"/>
    </location>
</feature>
<sequence length="81" mass="9292">MPCHHIQLVTPDLRIDNDRKENPYDESEEKYTEKDQIQRTEASDEASDPIADEWSHKGSRVDSASANNHEEKILEKLTGAK</sequence>
<feature type="compositionally biased region" description="Basic and acidic residues" evidence="1">
    <location>
        <begin position="13"/>
        <end position="42"/>
    </location>
</feature>
<gene>
    <name evidence="2" type="ORF">BofuT4_uP030440.1</name>
</gene>
<reference evidence="3" key="1">
    <citation type="journal article" date="2011" name="PLoS Genet.">
        <title>Genomic analysis of the necrotrophic fungal pathogens Sclerotinia sclerotiorum and Botrytis cinerea.</title>
        <authorList>
            <person name="Amselem J."/>
            <person name="Cuomo C.A."/>
            <person name="van Kan J.A."/>
            <person name="Viaud M."/>
            <person name="Benito E.P."/>
            <person name="Couloux A."/>
            <person name="Coutinho P.M."/>
            <person name="de Vries R.P."/>
            <person name="Dyer P.S."/>
            <person name="Fillinger S."/>
            <person name="Fournier E."/>
            <person name="Gout L."/>
            <person name="Hahn M."/>
            <person name="Kohn L."/>
            <person name="Lapalu N."/>
            <person name="Plummer K.M."/>
            <person name="Pradier J.M."/>
            <person name="Quevillon E."/>
            <person name="Sharon A."/>
            <person name="Simon A."/>
            <person name="ten Have A."/>
            <person name="Tudzynski B."/>
            <person name="Tudzynski P."/>
            <person name="Wincker P."/>
            <person name="Andrew M."/>
            <person name="Anthouard V."/>
            <person name="Beever R.E."/>
            <person name="Beffa R."/>
            <person name="Benoit I."/>
            <person name="Bouzid O."/>
            <person name="Brault B."/>
            <person name="Chen Z."/>
            <person name="Choquer M."/>
            <person name="Collemare J."/>
            <person name="Cotton P."/>
            <person name="Danchin E.G."/>
            <person name="Da Silva C."/>
            <person name="Gautier A."/>
            <person name="Giraud C."/>
            <person name="Giraud T."/>
            <person name="Gonzalez C."/>
            <person name="Grossetete S."/>
            <person name="Guldener U."/>
            <person name="Henrissat B."/>
            <person name="Howlett B.J."/>
            <person name="Kodira C."/>
            <person name="Kretschmer M."/>
            <person name="Lappartient A."/>
            <person name="Leroch M."/>
            <person name="Levis C."/>
            <person name="Mauceli E."/>
            <person name="Neuveglise C."/>
            <person name="Oeser B."/>
            <person name="Pearson M."/>
            <person name="Poulain J."/>
            <person name="Poussereau N."/>
            <person name="Quesneville H."/>
            <person name="Rascle C."/>
            <person name="Schumacher J."/>
            <person name="Segurens B."/>
            <person name="Sexton A."/>
            <person name="Silva E."/>
            <person name="Sirven C."/>
            <person name="Soanes D.M."/>
            <person name="Talbot N.J."/>
            <person name="Templeton M."/>
            <person name="Yandava C."/>
            <person name="Yarden O."/>
            <person name="Zeng Q."/>
            <person name="Rollins J.A."/>
            <person name="Lebrun M.H."/>
            <person name="Dickman M."/>
        </authorList>
    </citation>
    <scope>NUCLEOTIDE SEQUENCE [LARGE SCALE GENOMIC DNA]</scope>
    <source>
        <strain evidence="3">T4</strain>
    </source>
</reference>
<name>G2Y992_BOTF4</name>
<proteinExistence type="predicted"/>
<dbReference type="AlphaFoldDB" id="G2Y992"/>
<evidence type="ECO:0000313" key="3">
    <source>
        <dbReference type="Proteomes" id="UP000008177"/>
    </source>
</evidence>
<evidence type="ECO:0000313" key="2">
    <source>
        <dbReference type="EMBL" id="CCD49168.1"/>
    </source>
</evidence>
<accession>G2Y992</accession>
<dbReference type="InParanoid" id="G2Y992"/>
<organism evidence="2 3">
    <name type="scientific">Botryotinia fuckeliana (strain T4)</name>
    <name type="common">Noble rot fungus</name>
    <name type="synonym">Botrytis cinerea</name>
    <dbReference type="NCBI Taxonomy" id="999810"/>
    <lineage>
        <taxon>Eukaryota</taxon>
        <taxon>Fungi</taxon>
        <taxon>Dikarya</taxon>
        <taxon>Ascomycota</taxon>
        <taxon>Pezizomycotina</taxon>
        <taxon>Leotiomycetes</taxon>
        <taxon>Helotiales</taxon>
        <taxon>Sclerotiniaceae</taxon>
        <taxon>Botrytis</taxon>
    </lineage>
</organism>
<protein>
    <submittedName>
        <fullName evidence="2">Uncharacterized protein</fullName>
    </submittedName>
</protein>
<dbReference type="HOGENOM" id="CLU_2573610_0_0_1"/>
<evidence type="ECO:0000256" key="1">
    <source>
        <dbReference type="SAM" id="MobiDB-lite"/>
    </source>
</evidence>
<dbReference type="EMBL" id="FQ790300">
    <property type="protein sequence ID" value="CCD49168.1"/>
    <property type="molecule type" value="Genomic_DNA"/>
</dbReference>